<feature type="compositionally biased region" description="Basic and acidic residues" evidence="1">
    <location>
        <begin position="119"/>
        <end position="129"/>
    </location>
</feature>
<accession>A0A2I0JIQ5</accession>
<gene>
    <name evidence="2" type="ORF">CRG98_023465</name>
</gene>
<comment type="caution">
    <text evidence="2">The sequence shown here is derived from an EMBL/GenBank/DDBJ whole genome shotgun (WGS) entry which is preliminary data.</text>
</comment>
<proteinExistence type="predicted"/>
<evidence type="ECO:0000313" key="3">
    <source>
        <dbReference type="Proteomes" id="UP000233551"/>
    </source>
</evidence>
<feature type="compositionally biased region" description="Basic and acidic residues" evidence="1">
    <location>
        <begin position="21"/>
        <end position="38"/>
    </location>
</feature>
<dbReference type="AlphaFoldDB" id="A0A2I0JIQ5"/>
<organism evidence="2 3">
    <name type="scientific">Punica granatum</name>
    <name type="common">Pomegranate</name>
    <dbReference type="NCBI Taxonomy" id="22663"/>
    <lineage>
        <taxon>Eukaryota</taxon>
        <taxon>Viridiplantae</taxon>
        <taxon>Streptophyta</taxon>
        <taxon>Embryophyta</taxon>
        <taxon>Tracheophyta</taxon>
        <taxon>Spermatophyta</taxon>
        <taxon>Magnoliopsida</taxon>
        <taxon>eudicotyledons</taxon>
        <taxon>Gunneridae</taxon>
        <taxon>Pentapetalae</taxon>
        <taxon>rosids</taxon>
        <taxon>malvids</taxon>
        <taxon>Myrtales</taxon>
        <taxon>Lythraceae</taxon>
        <taxon>Punica</taxon>
    </lineage>
</organism>
<name>A0A2I0JIQ5_PUNGR</name>
<feature type="compositionally biased region" description="Polar residues" evidence="1">
    <location>
        <begin position="1"/>
        <end position="14"/>
    </location>
</feature>
<feature type="region of interest" description="Disordered" evidence="1">
    <location>
        <begin position="1"/>
        <end position="76"/>
    </location>
</feature>
<evidence type="ECO:0000313" key="2">
    <source>
        <dbReference type="EMBL" id="PKI56147.1"/>
    </source>
</evidence>
<dbReference type="Proteomes" id="UP000233551">
    <property type="component" value="Unassembled WGS sequence"/>
</dbReference>
<reference evidence="2 3" key="1">
    <citation type="submission" date="2017-11" db="EMBL/GenBank/DDBJ databases">
        <title>De-novo sequencing of pomegranate (Punica granatum L.) genome.</title>
        <authorList>
            <person name="Akparov Z."/>
            <person name="Amiraslanov A."/>
            <person name="Hajiyeva S."/>
            <person name="Abbasov M."/>
            <person name="Kaur K."/>
            <person name="Hamwieh A."/>
            <person name="Solovyev V."/>
            <person name="Salamov A."/>
            <person name="Braich B."/>
            <person name="Kosarev P."/>
            <person name="Mahmoud A."/>
            <person name="Hajiyev E."/>
            <person name="Babayeva S."/>
            <person name="Izzatullayeva V."/>
            <person name="Mammadov A."/>
            <person name="Mammadov A."/>
            <person name="Sharifova S."/>
            <person name="Ojaghi J."/>
            <person name="Eynullazada K."/>
            <person name="Bayramov B."/>
            <person name="Abdulazimova A."/>
            <person name="Shahmuradov I."/>
        </authorList>
    </citation>
    <scope>NUCLEOTIDE SEQUENCE [LARGE SCALE GENOMIC DNA]</scope>
    <source>
        <strain evidence="3">cv. AG2017</strain>
        <tissue evidence="2">Leaf</tissue>
    </source>
</reference>
<keyword evidence="3" id="KW-1185">Reference proteome</keyword>
<protein>
    <submittedName>
        <fullName evidence="2">Uncharacterized protein</fullName>
    </submittedName>
</protein>
<sequence length="141" mass="16092">MESTITYNSKSQLPNGGGGRHRLEESHGTLDHVPKIVTEHSLGSTPGLEIYPENPRYHGRRSPWPRKDQGTSLPLRKRRGCELPLVPQTRGDLFPLDPECFSLHQHILVTVESIMTEEMARSEEMRRPWTLESQEGSRPSR</sequence>
<dbReference type="EMBL" id="PGOL01001623">
    <property type="protein sequence ID" value="PKI56147.1"/>
    <property type="molecule type" value="Genomic_DNA"/>
</dbReference>
<feature type="compositionally biased region" description="Polar residues" evidence="1">
    <location>
        <begin position="131"/>
        <end position="141"/>
    </location>
</feature>
<feature type="region of interest" description="Disordered" evidence="1">
    <location>
        <begin position="119"/>
        <end position="141"/>
    </location>
</feature>
<evidence type="ECO:0000256" key="1">
    <source>
        <dbReference type="SAM" id="MobiDB-lite"/>
    </source>
</evidence>